<dbReference type="GO" id="GO:0005852">
    <property type="term" value="C:eukaryotic translation initiation factor 3 complex"/>
    <property type="evidence" value="ECO:0007669"/>
    <property type="project" value="UniProtKB-UniRule"/>
</dbReference>
<dbReference type="FunFam" id="3.60.40.10:FF:000035">
    <property type="entry name" value="Leucine rich repeat protein phosphatase 2c domain containing protein"/>
    <property type="match status" value="1"/>
</dbReference>
<dbReference type="GO" id="GO:0005524">
    <property type="term" value="F:ATP binding"/>
    <property type="evidence" value="ECO:0007669"/>
    <property type="project" value="UniProtKB-KW"/>
</dbReference>
<dbReference type="SMART" id="SM00331">
    <property type="entry name" value="PP2C_SIG"/>
    <property type="match status" value="1"/>
</dbReference>
<dbReference type="SMART" id="SM00360">
    <property type="entry name" value="RRM"/>
    <property type="match status" value="1"/>
</dbReference>
<dbReference type="AlphaFoldDB" id="A0A803QHK1"/>
<dbReference type="GO" id="GO:0003743">
    <property type="term" value="F:translation initiation factor activity"/>
    <property type="evidence" value="ECO:0007669"/>
    <property type="project" value="UniProtKB-UniRule"/>
</dbReference>
<evidence type="ECO:0000259" key="12">
    <source>
        <dbReference type="PROSITE" id="PS50102"/>
    </source>
</evidence>
<dbReference type="EMBL" id="UZAU01000718">
    <property type="status" value="NOT_ANNOTATED_CDS"/>
    <property type="molecule type" value="Genomic_DNA"/>
</dbReference>
<evidence type="ECO:0000256" key="5">
    <source>
        <dbReference type="ARBA" id="ARBA00022777"/>
    </source>
</evidence>
<comment type="function">
    <text evidence="8">RNA-binding component of the eukaryotic translation initiation factor 3 (eIF-3) complex, which is involved in protein synthesis of a specialized repertoire of mRNAs and, together with other initiation factors, stimulates binding of mRNA and methionyl-tRNAi to the 40S ribosome. The eIF-3 complex specifically targets and initiates translation of a subset of mRNAs involved in cell proliferation. This subunit can bind 18S rRNA.</text>
</comment>
<evidence type="ECO:0000256" key="4">
    <source>
        <dbReference type="ARBA" id="ARBA00022741"/>
    </source>
</evidence>
<evidence type="ECO:0000313" key="14">
    <source>
        <dbReference type="EnsemblPlants" id="cds.evm.model.09.85"/>
    </source>
</evidence>
<dbReference type="SUPFAM" id="SSF54928">
    <property type="entry name" value="RNA-binding domain, RBD"/>
    <property type="match status" value="1"/>
</dbReference>
<dbReference type="GO" id="GO:0003723">
    <property type="term" value="F:RNA binding"/>
    <property type="evidence" value="ECO:0007669"/>
    <property type="project" value="UniProtKB-UniRule"/>
</dbReference>
<dbReference type="Pfam" id="PF00069">
    <property type="entry name" value="Pkinase"/>
    <property type="match status" value="1"/>
</dbReference>
<dbReference type="Pfam" id="PF12353">
    <property type="entry name" value="eIF3g"/>
    <property type="match status" value="1"/>
</dbReference>
<keyword evidence="6" id="KW-0067">ATP-binding</keyword>
<feature type="domain" description="PPM-type phosphatase" evidence="13">
    <location>
        <begin position="427"/>
        <end position="685"/>
    </location>
</feature>
<dbReference type="InterPro" id="IPR035979">
    <property type="entry name" value="RBD_domain_sf"/>
</dbReference>
<evidence type="ECO:0000256" key="3">
    <source>
        <dbReference type="ARBA" id="ARBA00022679"/>
    </source>
</evidence>
<reference evidence="14" key="1">
    <citation type="submission" date="2018-11" db="EMBL/GenBank/DDBJ databases">
        <authorList>
            <person name="Grassa J C."/>
        </authorList>
    </citation>
    <scope>NUCLEOTIDE SEQUENCE [LARGE SCALE GENOMIC DNA]</scope>
</reference>
<dbReference type="InterPro" id="IPR000719">
    <property type="entry name" value="Prot_kinase_dom"/>
</dbReference>
<keyword evidence="1 8" id="KW-0963">Cytoplasm</keyword>
<evidence type="ECO:0000256" key="2">
    <source>
        <dbReference type="ARBA" id="ARBA00022540"/>
    </source>
</evidence>
<comment type="subcellular location">
    <subcellularLocation>
        <location evidence="8">Cytoplasm</location>
    </subcellularLocation>
</comment>
<dbReference type="Pfam" id="PF00481">
    <property type="entry name" value="PP2C"/>
    <property type="match status" value="1"/>
</dbReference>
<dbReference type="Gene3D" id="1.10.510.10">
    <property type="entry name" value="Transferase(Phosphotransferase) domain 1"/>
    <property type="match status" value="1"/>
</dbReference>
<dbReference type="Gene3D" id="3.60.40.10">
    <property type="entry name" value="PPM-type phosphatase domain"/>
    <property type="match status" value="1"/>
</dbReference>
<sequence length="969" mass="107411">MGYSDEKKTNQFEGVQSNIQPNEQLDEPSPPSHVGASYFKNKMKKKRTLWFCCSNIEFANKKDKEKVFEFLEKNNGAESVVYEATLYGKRVAVKKPVLSTSEDIDKFHKELQLLCKLDHCGLAKLIAAHAKPPNYMFFFEFYESPNLADKLHVEEWTPSIDQVLMIAIRLAKSLQYLHNLGILHRDVKPANILLDKDLTPHLADFGLAEHKSVLKKVSVENWRSSGKPTGGFHKKNMVGTLIYMAPEILKKEVQTEESDVYSFGITINELMTGVVPYTDLRAEAQAHTVLEMNYTEQQLTAAVVSDGLRPILAGPESGAPSTLLSLIQRCWDPNPQNRPSFNDIVAELDSISQHGEKTQEEVVRLPTSVSDDHTVDGTSKVQYFQEDINWTTQGEHLSKRAASEVDSSKTIWLDSLDNSMAYRPVLSWGSFATCGRRESMEDTHFLMPNMCNEPDIHAFGIFDGHRGAAAAEFSVRALPGFLQSLGCISSSPADALKEAFVKTDSAFRSELDTYRKSKRASQKDWHPGCTAVTALIVKNKLFVANAGDCRTILCRSGQPIALSKDHVASCPEERDRVVKAGGQVKWQVDTWRVGAAALQVTRSIGDDDLKPEVTAEPEISETILSADDEYLVMASDGLWDVVSNNEIVSIIKDTVKEPGMCSKRLATEAAERGSKDNITTKMVTKLRWGELEEDDGEDLDFLLPPRQVIGPDENGIKKVVEYKFNDEGNKVKITTITRTRKLANARLSKRAVERRSWPKFGDAVKEEVGSKLTVVSTEEIIIERPRALGSKGEEAKNSGDPLSAKGGAVLMVCRTCGKKGDHWTSRCPYKDLAAPSEVFVDNKAGPSDGAAPGAAPSSGKGTYVPPGMRGGAVAERGGTDMRRRNDENSVRVTNLSEDTREPDLLELFRPFGAVSRVYVAVDQKTGMSRGFGFVNFVNREDAQRAINKLNGYGYDNLILRVEWATPRTN</sequence>
<comment type="similarity">
    <text evidence="8">Belongs to the eIF-3 subunit G family.</text>
</comment>
<dbReference type="Gene3D" id="3.30.70.330">
    <property type="match status" value="1"/>
</dbReference>
<dbReference type="InterPro" id="IPR012677">
    <property type="entry name" value="Nucleotide-bd_a/b_plait_sf"/>
</dbReference>
<dbReference type="SMART" id="SM00332">
    <property type="entry name" value="PP2Cc"/>
    <property type="match status" value="1"/>
</dbReference>
<evidence type="ECO:0000256" key="7">
    <source>
        <dbReference type="ARBA" id="ARBA00022917"/>
    </source>
</evidence>
<dbReference type="EnsemblPlants" id="evm.model.09.85">
    <property type="protein sequence ID" value="cds.evm.model.09.85"/>
    <property type="gene ID" value="evm.TU.09.85"/>
</dbReference>
<dbReference type="SUPFAM" id="SSF56112">
    <property type="entry name" value="Protein kinase-like (PK-like)"/>
    <property type="match status" value="1"/>
</dbReference>
<feature type="compositionally biased region" description="Basic and acidic residues" evidence="10">
    <location>
        <begin position="1"/>
        <end position="10"/>
    </location>
</feature>
<comment type="subunit">
    <text evidence="8">Component of the eukaryotic translation initiation factor 3 (eIF-3) complex.</text>
</comment>
<feature type="compositionally biased region" description="Low complexity" evidence="10">
    <location>
        <begin position="843"/>
        <end position="861"/>
    </location>
</feature>
<dbReference type="PROSITE" id="PS50011">
    <property type="entry name" value="PROTEIN_KINASE_DOM"/>
    <property type="match status" value="1"/>
</dbReference>
<dbReference type="SMART" id="SM00220">
    <property type="entry name" value="S_TKc"/>
    <property type="match status" value="1"/>
</dbReference>
<proteinExistence type="inferred from homology"/>
<dbReference type="Gramene" id="evm.model.09.85">
    <property type="protein sequence ID" value="cds.evm.model.09.85"/>
    <property type="gene ID" value="evm.TU.09.85"/>
</dbReference>
<keyword evidence="9" id="KW-0694">RNA-binding</keyword>
<evidence type="ECO:0000256" key="6">
    <source>
        <dbReference type="ARBA" id="ARBA00022840"/>
    </source>
</evidence>
<dbReference type="CDD" id="cd12408">
    <property type="entry name" value="RRM_eIF3G_like"/>
    <property type="match status" value="1"/>
</dbReference>
<evidence type="ECO:0000259" key="13">
    <source>
        <dbReference type="PROSITE" id="PS51746"/>
    </source>
</evidence>
<dbReference type="CDD" id="cd12933">
    <property type="entry name" value="eIF3G"/>
    <property type="match status" value="1"/>
</dbReference>
<dbReference type="HAMAP" id="MF_03006">
    <property type="entry name" value="eIF3g"/>
    <property type="match status" value="1"/>
</dbReference>
<evidence type="ECO:0000256" key="9">
    <source>
        <dbReference type="PROSITE-ProRule" id="PRU00176"/>
    </source>
</evidence>
<dbReference type="InterPro" id="IPR036457">
    <property type="entry name" value="PPM-type-like_dom_sf"/>
</dbReference>
<dbReference type="PROSITE" id="PS51746">
    <property type="entry name" value="PPM_2"/>
    <property type="match status" value="1"/>
</dbReference>
<dbReference type="GO" id="GO:0033290">
    <property type="term" value="C:eukaryotic 48S preinitiation complex"/>
    <property type="evidence" value="ECO:0007669"/>
    <property type="project" value="UniProtKB-UniRule"/>
</dbReference>
<keyword evidence="2 8" id="KW-0396">Initiation factor</keyword>
<accession>A0A803QHK1</accession>
<organism evidence="14 15">
    <name type="scientific">Cannabis sativa</name>
    <name type="common">Hemp</name>
    <name type="synonym">Marijuana</name>
    <dbReference type="NCBI Taxonomy" id="3483"/>
    <lineage>
        <taxon>Eukaryota</taxon>
        <taxon>Viridiplantae</taxon>
        <taxon>Streptophyta</taxon>
        <taxon>Embryophyta</taxon>
        <taxon>Tracheophyta</taxon>
        <taxon>Spermatophyta</taxon>
        <taxon>Magnoliopsida</taxon>
        <taxon>eudicotyledons</taxon>
        <taxon>Gunneridae</taxon>
        <taxon>Pentapetalae</taxon>
        <taxon>rosids</taxon>
        <taxon>fabids</taxon>
        <taxon>Rosales</taxon>
        <taxon>Cannabaceae</taxon>
        <taxon>Cannabis</taxon>
    </lineage>
</organism>
<dbReference type="PANTHER" id="PTHR44329:SF288">
    <property type="entry name" value="MITOGEN-ACTIVATED PROTEIN KINASE KINASE KINASE 20"/>
    <property type="match status" value="1"/>
</dbReference>
<keyword evidence="3" id="KW-0808">Transferase</keyword>
<feature type="domain" description="RRM" evidence="12">
    <location>
        <begin position="888"/>
        <end position="966"/>
    </location>
</feature>
<evidence type="ECO:0000313" key="15">
    <source>
        <dbReference type="Proteomes" id="UP000596661"/>
    </source>
</evidence>
<dbReference type="InterPro" id="IPR034240">
    <property type="entry name" value="eIF3G_RRM"/>
</dbReference>
<dbReference type="InterPro" id="IPR008271">
    <property type="entry name" value="Ser/Thr_kinase_AS"/>
</dbReference>
<dbReference type="InterPro" id="IPR000504">
    <property type="entry name" value="RRM_dom"/>
</dbReference>
<dbReference type="GO" id="GO:0016282">
    <property type="term" value="C:eukaryotic 43S preinitiation complex"/>
    <property type="evidence" value="ECO:0007669"/>
    <property type="project" value="UniProtKB-UniRule"/>
</dbReference>
<feature type="compositionally biased region" description="Polar residues" evidence="10">
    <location>
        <begin position="11"/>
        <end position="23"/>
    </location>
</feature>
<dbReference type="FunFam" id="3.30.70.330:FF:000342">
    <property type="entry name" value="Eukaryotic translation initiation factor 3 subunit G"/>
    <property type="match status" value="1"/>
</dbReference>
<keyword evidence="5" id="KW-0418">Kinase</keyword>
<evidence type="ECO:0000256" key="8">
    <source>
        <dbReference type="HAMAP-Rule" id="MF_03006"/>
    </source>
</evidence>
<evidence type="ECO:0000256" key="10">
    <source>
        <dbReference type="SAM" id="MobiDB-lite"/>
    </source>
</evidence>
<dbReference type="SUPFAM" id="SSF81606">
    <property type="entry name" value="PP2C-like"/>
    <property type="match status" value="1"/>
</dbReference>
<keyword evidence="4" id="KW-0547">Nucleotide-binding</keyword>
<dbReference type="Proteomes" id="UP000596661">
    <property type="component" value="Chromosome 9"/>
</dbReference>
<dbReference type="PROSITE" id="PS50102">
    <property type="entry name" value="RRM"/>
    <property type="match status" value="1"/>
</dbReference>
<feature type="domain" description="Protein kinase" evidence="11">
    <location>
        <begin position="67"/>
        <end position="351"/>
    </location>
</feature>
<name>A0A803QHK1_CANSA</name>
<dbReference type="CDD" id="cd00143">
    <property type="entry name" value="PP2Cc"/>
    <property type="match status" value="1"/>
</dbReference>
<dbReference type="GO" id="GO:0004674">
    <property type="term" value="F:protein serine/threonine kinase activity"/>
    <property type="evidence" value="ECO:0007669"/>
    <property type="project" value="TreeGrafter"/>
</dbReference>
<keyword evidence="15" id="KW-1185">Reference proteome</keyword>
<dbReference type="InterPro" id="IPR024675">
    <property type="entry name" value="eIF3g_N"/>
</dbReference>
<dbReference type="PROSITE" id="PS00108">
    <property type="entry name" value="PROTEIN_KINASE_ST"/>
    <property type="match status" value="1"/>
</dbReference>
<reference evidence="14" key="2">
    <citation type="submission" date="2021-03" db="UniProtKB">
        <authorList>
            <consortium name="EnsemblPlants"/>
        </authorList>
    </citation>
    <scope>IDENTIFICATION</scope>
</reference>
<dbReference type="OMA" id="NACWAKE"/>
<dbReference type="GO" id="GO:0001732">
    <property type="term" value="P:formation of cytoplasmic translation initiation complex"/>
    <property type="evidence" value="ECO:0007669"/>
    <property type="project" value="UniProtKB-UniRule"/>
</dbReference>
<dbReference type="Pfam" id="PF00076">
    <property type="entry name" value="RRM_1"/>
    <property type="match status" value="1"/>
</dbReference>
<dbReference type="InterPro" id="IPR011009">
    <property type="entry name" value="Kinase-like_dom_sf"/>
</dbReference>
<dbReference type="InterPro" id="IPR001932">
    <property type="entry name" value="PPM-type_phosphatase-like_dom"/>
</dbReference>
<dbReference type="InterPro" id="IPR051681">
    <property type="entry name" value="Ser/Thr_Kinases-Pseudokinases"/>
</dbReference>
<dbReference type="InterPro" id="IPR017334">
    <property type="entry name" value="eIF3_g"/>
</dbReference>
<dbReference type="PANTHER" id="PTHR44329">
    <property type="entry name" value="SERINE/THREONINE-PROTEIN KINASE TNNI3K-RELATED"/>
    <property type="match status" value="1"/>
</dbReference>
<feature type="region of interest" description="Disordered" evidence="10">
    <location>
        <begin position="843"/>
        <end position="875"/>
    </location>
</feature>
<evidence type="ECO:0000256" key="1">
    <source>
        <dbReference type="ARBA" id="ARBA00022490"/>
    </source>
</evidence>
<evidence type="ECO:0000259" key="11">
    <source>
        <dbReference type="PROSITE" id="PS50011"/>
    </source>
</evidence>
<keyword evidence="7 8" id="KW-0648">Protein biosynthesis</keyword>
<feature type="region of interest" description="Disordered" evidence="10">
    <location>
        <begin position="1"/>
        <end position="33"/>
    </location>
</feature>
<protein>
    <recommendedName>
        <fullName evidence="8">Eukaryotic translation initiation factor 3 subunit G</fullName>
        <shortName evidence="8">eIF3g</shortName>
    </recommendedName>
    <alternativeName>
        <fullName evidence="8">Eukaryotic translation initiation factor 3 RNA-binding subunit</fullName>
        <shortName evidence="8">eIF-3 RNA-binding subunit</shortName>
    </alternativeName>
    <alternativeName>
        <fullName evidence="8">Eukaryotic translation initiation factor 3 subunit 4</fullName>
    </alternativeName>
</protein>